<dbReference type="GO" id="GO:0016491">
    <property type="term" value="F:oxidoreductase activity"/>
    <property type="evidence" value="ECO:0007669"/>
    <property type="project" value="UniProtKB-KW"/>
</dbReference>
<dbReference type="Gene3D" id="3.40.50.720">
    <property type="entry name" value="NAD(P)-binding Rossmann-like Domain"/>
    <property type="match status" value="1"/>
</dbReference>
<evidence type="ECO:0000313" key="3">
    <source>
        <dbReference type="EMBL" id="SNT64110.1"/>
    </source>
</evidence>
<dbReference type="AlphaFoldDB" id="A0A239PAM5"/>
<sequence length="229" mass="23141">MAVTRTAAVITGKIAAGRGVSGDMEIGIIGAGLIGGTLARRLGALGHRVVVANSRGPETHDESLASAPGVTPGTAAQAADHDLVIVSVPTKAVPDLPGAFAGKIVVDTNNYYPSRDGQIAEIDAGTPSSRWAADHLAGARVVKAFNSINWRQLGDAGQPAGTPGRIALPVAGDDAEAKRVVSELIDALGFDVVDAGPLDESWRQEPGTPVYGADADANGARTALAAAAR</sequence>
<evidence type="ECO:0000313" key="4">
    <source>
        <dbReference type="Proteomes" id="UP000198362"/>
    </source>
</evidence>
<dbReference type="PANTHER" id="PTHR14239">
    <property type="entry name" value="DUDULIN-RELATED"/>
    <property type="match status" value="1"/>
</dbReference>
<accession>A0A239PAM5</accession>
<reference evidence="3 4" key="1">
    <citation type="submission" date="2017-06" db="EMBL/GenBank/DDBJ databases">
        <authorList>
            <person name="Kim H.J."/>
            <person name="Triplett B.A."/>
        </authorList>
    </citation>
    <scope>NUCLEOTIDE SEQUENCE [LARGE SCALE GENOMIC DNA]</scope>
    <source>
        <strain evidence="3 4">CGMCC 4.5593</strain>
    </source>
</reference>
<keyword evidence="1" id="KW-0560">Oxidoreductase</keyword>
<evidence type="ECO:0000259" key="2">
    <source>
        <dbReference type="Pfam" id="PF03807"/>
    </source>
</evidence>
<keyword evidence="4" id="KW-1185">Reference proteome</keyword>
<evidence type="ECO:0000256" key="1">
    <source>
        <dbReference type="ARBA" id="ARBA00023002"/>
    </source>
</evidence>
<dbReference type="Proteomes" id="UP000198362">
    <property type="component" value="Unassembled WGS sequence"/>
</dbReference>
<dbReference type="InterPro" id="IPR036291">
    <property type="entry name" value="NAD(P)-bd_dom_sf"/>
</dbReference>
<gene>
    <name evidence="3" type="ORF">SAMN05421812_116107</name>
</gene>
<proteinExistence type="predicted"/>
<dbReference type="InterPro" id="IPR028939">
    <property type="entry name" value="P5C_Rdtase_cat_N"/>
</dbReference>
<organism evidence="3 4">
    <name type="scientific">Asanoa hainanensis</name>
    <dbReference type="NCBI Taxonomy" id="560556"/>
    <lineage>
        <taxon>Bacteria</taxon>
        <taxon>Bacillati</taxon>
        <taxon>Actinomycetota</taxon>
        <taxon>Actinomycetes</taxon>
        <taxon>Micromonosporales</taxon>
        <taxon>Micromonosporaceae</taxon>
        <taxon>Asanoa</taxon>
    </lineage>
</organism>
<name>A0A239PAM5_9ACTN</name>
<protein>
    <recommendedName>
        <fullName evidence="2">Pyrroline-5-carboxylate reductase catalytic N-terminal domain-containing protein</fullName>
    </recommendedName>
</protein>
<dbReference type="InterPro" id="IPR051267">
    <property type="entry name" value="STEAP_metalloreductase"/>
</dbReference>
<dbReference type="EMBL" id="FZPH01000016">
    <property type="protein sequence ID" value="SNT64110.1"/>
    <property type="molecule type" value="Genomic_DNA"/>
</dbReference>
<feature type="domain" description="Pyrroline-5-carboxylate reductase catalytic N-terminal" evidence="2">
    <location>
        <begin position="26"/>
        <end position="111"/>
    </location>
</feature>
<dbReference type="SUPFAM" id="SSF51735">
    <property type="entry name" value="NAD(P)-binding Rossmann-fold domains"/>
    <property type="match status" value="1"/>
</dbReference>
<dbReference type="Pfam" id="PF03807">
    <property type="entry name" value="F420_oxidored"/>
    <property type="match status" value="1"/>
</dbReference>